<dbReference type="RefSeq" id="WP_170210035.1">
    <property type="nucleotide sequence ID" value="NZ_BAAAMD010000004.1"/>
</dbReference>
<keyword evidence="1" id="KW-1133">Transmembrane helix</keyword>
<feature type="transmembrane region" description="Helical" evidence="1">
    <location>
        <begin position="127"/>
        <end position="147"/>
    </location>
</feature>
<keyword evidence="1" id="KW-0472">Membrane</keyword>
<accession>A0A542ZCI5</accession>
<sequence>MAVPPTSIVPEADLAARVGPQLRRIRVGLAASLIALAAAVVTSWTFVAWTSQAQTWPLILLVGQILLAGVCGLQWWVWLLARARWSGEWAGQLGGLVGTSVSAHALSWPVVVGTALAAIAIAADAGWSVTAVSAGLSIASSVVAQLFGSSQHLRLDGPADTVAPDFAGRL</sequence>
<organism evidence="2 3">
    <name type="scientific">Propioniferax innocua</name>
    <dbReference type="NCBI Taxonomy" id="1753"/>
    <lineage>
        <taxon>Bacteria</taxon>
        <taxon>Bacillati</taxon>
        <taxon>Actinomycetota</taxon>
        <taxon>Actinomycetes</taxon>
        <taxon>Propionibacteriales</taxon>
        <taxon>Propionibacteriaceae</taxon>
        <taxon>Propioniferax</taxon>
    </lineage>
</organism>
<protein>
    <submittedName>
        <fullName evidence="2">Uncharacterized protein</fullName>
    </submittedName>
</protein>
<feature type="transmembrane region" description="Helical" evidence="1">
    <location>
        <begin position="27"/>
        <end position="49"/>
    </location>
</feature>
<gene>
    <name evidence="2" type="ORF">FB460_1925</name>
</gene>
<reference evidence="2 3" key="1">
    <citation type="submission" date="2019-06" db="EMBL/GenBank/DDBJ databases">
        <title>Sequencing the genomes of 1000 actinobacteria strains.</title>
        <authorList>
            <person name="Klenk H.-P."/>
        </authorList>
    </citation>
    <scope>NUCLEOTIDE SEQUENCE [LARGE SCALE GENOMIC DNA]</scope>
    <source>
        <strain evidence="2 3">DSM 8251</strain>
    </source>
</reference>
<keyword evidence="1" id="KW-0812">Transmembrane</keyword>
<keyword evidence="3" id="KW-1185">Reference proteome</keyword>
<feature type="transmembrane region" description="Helical" evidence="1">
    <location>
        <begin position="93"/>
        <end position="121"/>
    </location>
</feature>
<comment type="caution">
    <text evidence="2">The sequence shown here is derived from an EMBL/GenBank/DDBJ whole genome shotgun (WGS) entry which is preliminary data.</text>
</comment>
<proteinExistence type="predicted"/>
<feature type="transmembrane region" description="Helical" evidence="1">
    <location>
        <begin position="55"/>
        <end position="81"/>
    </location>
</feature>
<dbReference type="EMBL" id="VFOR01000002">
    <property type="protein sequence ID" value="TQL58072.1"/>
    <property type="molecule type" value="Genomic_DNA"/>
</dbReference>
<evidence type="ECO:0000313" key="2">
    <source>
        <dbReference type="EMBL" id="TQL58072.1"/>
    </source>
</evidence>
<name>A0A542ZCI5_9ACTN</name>
<dbReference type="AlphaFoldDB" id="A0A542ZCI5"/>
<evidence type="ECO:0000313" key="3">
    <source>
        <dbReference type="Proteomes" id="UP000316196"/>
    </source>
</evidence>
<evidence type="ECO:0000256" key="1">
    <source>
        <dbReference type="SAM" id="Phobius"/>
    </source>
</evidence>
<dbReference type="Proteomes" id="UP000316196">
    <property type="component" value="Unassembled WGS sequence"/>
</dbReference>